<keyword evidence="3 6" id="KW-0812">Transmembrane</keyword>
<dbReference type="GO" id="GO:0016020">
    <property type="term" value="C:membrane"/>
    <property type="evidence" value="ECO:0007669"/>
    <property type="project" value="UniProtKB-SubCell"/>
</dbReference>
<keyword evidence="2" id="KW-1003">Cell membrane</keyword>
<dbReference type="InterPro" id="IPR044878">
    <property type="entry name" value="UbiA_sf"/>
</dbReference>
<organism evidence="7 8">
    <name type="scientific">Methylomonas paludis</name>
    <dbReference type="NCBI Taxonomy" id="1173101"/>
    <lineage>
        <taxon>Bacteria</taxon>
        <taxon>Pseudomonadati</taxon>
        <taxon>Pseudomonadota</taxon>
        <taxon>Gammaproteobacteria</taxon>
        <taxon>Methylococcales</taxon>
        <taxon>Methylococcaceae</taxon>
        <taxon>Methylomonas</taxon>
    </lineage>
</organism>
<dbReference type="KEGG" id="mpad:KEF85_04255"/>
<reference evidence="7" key="1">
    <citation type="submission" date="2021-04" db="EMBL/GenBank/DDBJ databases">
        <title>Draft genome sequence data of methanotrophic Methylovulum sp. strain S1L and Methylomonas sp. strain S2AM isolated from boreal lake water columns.</title>
        <authorList>
            <person name="Rissanen A.J."/>
            <person name="Mangayil R."/>
            <person name="Svenning M.M."/>
            <person name="Khanongnuch R."/>
        </authorList>
    </citation>
    <scope>NUCLEOTIDE SEQUENCE</scope>
    <source>
        <strain evidence="7">S2AM</strain>
    </source>
</reference>
<gene>
    <name evidence="7" type="ORF">KEF85_04255</name>
</gene>
<dbReference type="InterPro" id="IPR050475">
    <property type="entry name" value="Prenyltransferase_related"/>
</dbReference>
<feature type="transmembrane region" description="Helical" evidence="6">
    <location>
        <begin position="106"/>
        <end position="125"/>
    </location>
</feature>
<dbReference type="RefSeq" id="WP_215583479.1">
    <property type="nucleotide sequence ID" value="NZ_CP073754.1"/>
</dbReference>
<evidence type="ECO:0000313" key="8">
    <source>
        <dbReference type="Proteomes" id="UP000676649"/>
    </source>
</evidence>
<keyword evidence="4 6" id="KW-1133">Transmembrane helix</keyword>
<feature type="transmembrane region" description="Helical" evidence="6">
    <location>
        <begin position="35"/>
        <end position="51"/>
    </location>
</feature>
<proteinExistence type="predicted"/>
<dbReference type="PANTHER" id="PTHR42723:SF1">
    <property type="entry name" value="CHLOROPHYLL SYNTHASE, CHLOROPLASTIC"/>
    <property type="match status" value="1"/>
</dbReference>
<dbReference type="Proteomes" id="UP000676649">
    <property type="component" value="Chromosome"/>
</dbReference>
<dbReference type="EMBL" id="CP073754">
    <property type="protein sequence ID" value="QWF71697.1"/>
    <property type="molecule type" value="Genomic_DNA"/>
</dbReference>
<dbReference type="AlphaFoldDB" id="A0A975MPQ3"/>
<feature type="transmembrane region" description="Helical" evidence="6">
    <location>
        <begin position="296"/>
        <end position="318"/>
    </location>
</feature>
<dbReference type="InterPro" id="IPR000537">
    <property type="entry name" value="UbiA_prenyltransferase"/>
</dbReference>
<evidence type="ECO:0000256" key="6">
    <source>
        <dbReference type="SAM" id="Phobius"/>
    </source>
</evidence>
<accession>A0A975MPQ3</accession>
<keyword evidence="8" id="KW-1185">Reference proteome</keyword>
<dbReference type="PANTHER" id="PTHR42723">
    <property type="entry name" value="CHLOROPHYLL SYNTHASE"/>
    <property type="match status" value="1"/>
</dbReference>
<sequence length="330" mass="37347">MMTESNSRSSESVPKKNATIADYLAIARFDHSTKHIFIIPGIVFAYILRGIHTESVATQIVLGLITAICIASANYVINEWLDRDFDKYHPTKSQRSAVLRDLRGEIVVLEWLIFLVIGLGCAYLSSKNMFLIAAIFALQGVVYNVPPLRMKDKTYLDVISESINNPLRLMIGWAMIDATTLPPASILLSYYLGGAFLMSAKRLSEYREIMALHGKQLLSQYRASFAGYSDISLTVSCFLYAMLSSFFLAIFLIKYRIEYILLMPLISIFFSQYLALAMHPESSAQKPEKLFRERGLMIMLLILIASFIVTTLVDIPILKTLTEQQYIVFE</sequence>
<feature type="transmembrane region" description="Helical" evidence="6">
    <location>
        <begin position="231"/>
        <end position="252"/>
    </location>
</feature>
<feature type="transmembrane region" description="Helical" evidence="6">
    <location>
        <begin position="169"/>
        <end position="192"/>
    </location>
</feature>
<feature type="transmembrane region" description="Helical" evidence="6">
    <location>
        <begin position="131"/>
        <end position="148"/>
    </location>
</feature>
<evidence type="ECO:0000256" key="3">
    <source>
        <dbReference type="ARBA" id="ARBA00022692"/>
    </source>
</evidence>
<dbReference type="Gene3D" id="1.10.357.140">
    <property type="entry name" value="UbiA prenyltransferase"/>
    <property type="match status" value="1"/>
</dbReference>
<evidence type="ECO:0000256" key="5">
    <source>
        <dbReference type="ARBA" id="ARBA00023136"/>
    </source>
</evidence>
<evidence type="ECO:0000313" key="7">
    <source>
        <dbReference type="EMBL" id="QWF71697.1"/>
    </source>
</evidence>
<comment type="subcellular location">
    <subcellularLocation>
        <location evidence="1">Membrane</location>
        <topology evidence="1">Multi-pass membrane protein</topology>
    </subcellularLocation>
</comment>
<feature type="transmembrane region" description="Helical" evidence="6">
    <location>
        <begin position="57"/>
        <end position="77"/>
    </location>
</feature>
<keyword evidence="5 6" id="KW-0472">Membrane</keyword>
<evidence type="ECO:0000256" key="1">
    <source>
        <dbReference type="ARBA" id="ARBA00004141"/>
    </source>
</evidence>
<dbReference type="GO" id="GO:0016765">
    <property type="term" value="F:transferase activity, transferring alkyl or aryl (other than methyl) groups"/>
    <property type="evidence" value="ECO:0007669"/>
    <property type="project" value="InterPro"/>
</dbReference>
<protein>
    <submittedName>
        <fullName evidence="7">UbiA family prenyltransferase</fullName>
    </submittedName>
</protein>
<evidence type="ECO:0000256" key="4">
    <source>
        <dbReference type="ARBA" id="ARBA00022989"/>
    </source>
</evidence>
<dbReference type="Pfam" id="PF01040">
    <property type="entry name" value="UbiA"/>
    <property type="match status" value="1"/>
</dbReference>
<evidence type="ECO:0000256" key="2">
    <source>
        <dbReference type="ARBA" id="ARBA00022475"/>
    </source>
</evidence>
<feature type="transmembrane region" description="Helical" evidence="6">
    <location>
        <begin position="259"/>
        <end position="276"/>
    </location>
</feature>
<name>A0A975MPQ3_9GAMM</name>